<reference evidence="2 3" key="1">
    <citation type="submission" date="2016-10" db="EMBL/GenBank/DDBJ databases">
        <authorList>
            <person name="de Groot N.N."/>
        </authorList>
    </citation>
    <scope>NUCLEOTIDE SEQUENCE [LARGE SCALE GENOMIC DNA]</scope>
    <source>
        <strain evidence="2 3">DSM 4180</strain>
    </source>
</reference>
<dbReference type="RefSeq" id="WP_090486456.1">
    <property type="nucleotide sequence ID" value="NZ_FOUO01000014.1"/>
</dbReference>
<dbReference type="InterPro" id="IPR002733">
    <property type="entry name" value="AMMECR1_domain"/>
</dbReference>
<gene>
    <name evidence="2" type="ORF">SAMN05421721_11411</name>
</gene>
<accession>A0A1I4S869</accession>
<dbReference type="PANTHER" id="PTHR13016">
    <property type="entry name" value="AMMECR1 HOMOLOG"/>
    <property type="match status" value="1"/>
</dbReference>
<name>A0A1I4S869_ECTMO</name>
<dbReference type="PANTHER" id="PTHR13016:SF0">
    <property type="entry name" value="AMME SYNDROME CANDIDATE GENE 1 PROTEIN"/>
    <property type="match status" value="1"/>
</dbReference>
<dbReference type="Gene3D" id="3.30.700.20">
    <property type="entry name" value="Hypothetical protein ph0010, domain 1"/>
    <property type="match status" value="1"/>
</dbReference>
<dbReference type="NCBIfam" id="TIGR04335">
    <property type="entry name" value="AmmeMemoSam_A"/>
    <property type="match status" value="1"/>
</dbReference>
<dbReference type="Gene3D" id="3.30.1490.150">
    <property type="entry name" value="Hypothetical protein ph0010, domain 2"/>
    <property type="match status" value="1"/>
</dbReference>
<organism evidence="2 3">
    <name type="scientific">Ectothiorhodospira mobilis</name>
    <dbReference type="NCBI Taxonomy" id="195064"/>
    <lineage>
        <taxon>Bacteria</taxon>
        <taxon>Pseudomonadati</taxon>
        <taxon>Pseudomonadota</taxon>
        <taxon>Gammaproteobacteria</taxon>
        <taxon>Chromatiales</taxon>
        <taxon>Ectothiorhodospiraceae</taxon>
        <taxon>Ectothiorhodospira</taxon>
    </lineage>
</organism>
<proteinExistence type="predicted"/>
<dbReference type="OrthoDB" id="9782820at2"/>
<dbReference type="SUPFAM" id="SSF143447">
    <property type="entry name" value="AMMECR1-like"/>
    <property type="match status" value="1"/>
</dbReference>
<sequence length="188" mass="20796">MHSIELREAERRLLFDLARGALEHPPAPPPVEEERLPEPLTRPAATFVTLKKEEQLRGCIGTLEAHRPLARDVAHNAWAAAFRDPRFPPLEREEATAVRIVLSLLGPAQPLEVEDESELLRTLRPGVDGLILSCGALRATFLPAVWQDLPDPADFVAALGRKAGLSPHHGFGDLAFWRYTVLELEEGA</sequence>
<evidence type="ECO:0000313" key="2">
    <source>
        <dbReference type="EMBL" id="SFM60687.1"/>
    </source>
</evidence>
<dbReference type="InterPro" id="IPR036071">
    <property type="entry name" value="AMMECR1_dom_sf"/>
</dbReference>
<dbReference type="InterPro" id="IPR023473">
    <property type="entry name" value="AMMECR1"/>
</dbReference>
<dbReference type="EMBL" id="FOUO01000014">
    <property type="protein sequence ID" value="SFM60687.1"/>
    <property type="molecule type" value="Genomic_DNA"/>
</dbReference>
<evidence type="ECO:0000313" key="3">
    <source>
        <dbReference type="Proteomes" id="UP000199556"/>
    </source>
</evidence>
<dbReference type="InterPro" id="IPR027485">
    <property type="entry name" value="AMMECR1_N"/>
</dbReference>
<dbReference type="InterPro" id="IPR027623">
    <property type="entry name" value="AmmeMemoSam_A"/>
</dbReference>
<dbReference type="AlphaFoldDB" id="A0A1I4S869"/>
<dbReference type="Proteomes" id="UP000199556">
    <property type="component" value="Unassembled WGS sequence"/>
</dbReference>
<dbReference type="Pfam" id="PF01871">
    <property type="entry name" value="AMMECR1"/>
    <property type="match status" value="1"/>
</dbReference>
<evidence type="ECO:0000259" key="1">
    <source>
        <dbReference type="PROSITE" id="PS51112"/>
    </source>
</evidence>
<dbReference type="PROSITE" id="PS51112">
    <property type="entry name" value="AMMECR1"/>
    <property type="match status" value="1"/>
</dbReference>
<feature type="domain" description="AMMECR1" evidence="1">
    <location>
        <begin position="1"/>
        <end position="188"/>
    </location>
</feature>
<protein>
    <submittedName>
        <fullName evidence="2">Uncharacterized protein, PH0010 family/AmmeMemoRadiSam system protein A</fullName>
    </submittedName>
</protein>
<keyword evidence="3" id="KW-1185">Reference proteome</keyword>
<dbReference type="STRING" id="195064.SAMN05421721_11411"/>